<dbReference type="InterPro" id="IPR036388">
    <property type="entry name" value="WH-like_DNA-bd_sf"/>
</dbReference>
<reference evidence="5 6" key="1">
    <citation type="submission" date="2021-06" db="EMBL/GenBank/DDBJ databases">
        <title>Bacillus sp. RD4P76, an endophyte from a halophyte.</title>
        <authorList>
            <person name="Sun J.-Q."/>
        </authorList>
    </citation>
    <scope>NUCLEOTIDE SEQUENCE [LARGE SCALE GENOMIC DNA]</scope>
    <source>
        <strain evidence="5 6">JCM 17098</strain>
    </source>
</reference>
<protein>
    <submittedName>
        <fullName evidence="5">Metalloregulator ArsR/SmtB family transcription factor</fullName>
    </submittedName>
</protein>
<sequence>MGMTDIYRALGDPTRRKILSMLKQGNRTQKEIVEAFQISQPAIKKHLKILLDEKIISESMSGKYRIYSLNRHTLKSSYNEMLEYIGELLDDQLIRLKDYVEKGEERDEEH</sequence>
<evidence type="ECO:0000256" key="2">
    <source>
        <dbReference type="ARBA" id="ARBA00023125"/>
    </source>
</evidence>
<dbReference type="SUPFAM" id="SSF46785">
    <property type="entry name" value="Winged helix' DNA-binding domain"/>
    <property type="match status" value="1"/>
</dbReference>
<dbReference type="PANTHER" id="PTHR33154">
    <property type="entry name" value="TRANSCRIPTIONAL REGULATOR, ARSR FAMILY"/>
    <property type="match status" value="1"/>
</dbReference>
<feature type="domain" description="HTH arsR-type" evidence="4">
    <location>
        <begin position="1"/>
        <end position="89"/>
    </location>
</feature>
<comment type="caution">
    <text evidence="5">The sequence shown here is derived from an EMBL/GenBank/DDBJ whole genome shotgun (WGS) entry which is preliminary data.</text>
</comment>
<dbReference type="NCBIfam" id="NF033788">
    <property type="entry name" value="HTH_metalloreg"/>
    <property type="match status" value="1"/>
</dbReference>
<dbReference type="Pfam" id="PF01022">
    <property type="entry name" value="HTH_5"/>
    <property type="match status" value="1"/>
</dbReference>
<name>A0ABS6K2A4_9BACI</name>
<evidence type="ECO:0000256" key="1">
    <source>
        <dbReference type="ARBA" id="ARBA00023015"/>
    </source>
</evidence>
<dbReference type="Gene3D" id="1.10.10.10">
    <property type="entry name" value="Winged helix-like DNA-binding domain superfamily/Winged helix DNA-binding domain"/>
    <property type="match status" value="1"/>
</dbReference>
<dbReference type="CDD" id="cd00090">
    <property type="entry name" value="HTH_ARSR"/>
    <property type="match status" value="1"/>
</dbReference>
<dbReference type="PANTHER" id="PTHR33154:SF33">
    <property type="entry name" value="TRANSCRIPTIONAL REPRESSOR SDPR"/>
    <property type="match status" value="1"/>
</dbReference>
<dbReference type="PROSITE" id="PS50987">
    <property type="entry name" value="HTH_ARSR_2"/>
    <property type="match status" value="1"/>
</dbReference>
<dbReference type="SMART" id="SM00418">
    <property type="entry name" value="HTH_ARSR"/>
    <property type="match status" value="1"/>
</dbReference>
<accession>A0ABS6K2A4</accession>
<proteinExistence type="predicted"/>
<evidence type="ECO:0000313" key="5">
    <source>
        <dbReference type="EMBL" id="MBU9723867.1"/>
    </source>
</evidence>
<dbReference type="InterPro" id="IPR001845">
    <property type="entry name" value="HTH_ArsR_DNA-bd_dom"/>
</dbReference>
<dbReference type="PRINTS" id="PR00778">
    <property type="entry name" value="HTHARSR"/>
</dbReference>
<keyword evidence="6" id="KW-1185">Reference proteome</keyword>
<dbReference type="Proteomes" id="UP000790580">
    <property type="component" value="Unassembled WGS sequence"/>
</dbReference>
<evidence type="ECO:0000259" key="4">
    <source>
        <dbReference type="PROSITE" id="PS50987"/>
    </source>
</evidence>
<dbReference type="InterPro" id="IPR011991">
    <property type="entry name" value="ArsR-like_HTH"/>
</dbReference>
<keyword evidence="1" id="KW-0805">Transcription regulation</keyword>
<dbReference type="InterPro" id="IPR036390">
    <property type="entry name" value="WH_DNA-bd_sf"/>
</dbReference>
<keyword evidence="2" id="KW-0238">DNA-binding</keyword>
<evidence type="ECO:0000313" key="6">
    <source>
        <dbReference type="Proteomes" id="UP000790580"/>
    </source>
</evidence>
<organism evidence="5 6">
    <name type="scientific">Evansella alkalicola</name>
    <dbReference type="NCBI Taxonomy" id="745819"/>
    <lineage>
        <taxon>Bacteria</taxon>
        <taxon>Bacillati</taxon>
        <taxon>Bacillota</taxon>
        <taxon>Bacilli</taxon>
        <taxon>Bacillales</taxon>
        <taxon>Bacillaceae</taxon>
        <taxon>Evansella</taxon>
    </lineage>
</organism>
<gene>
    <name evidence="5" type="ORF">KS407_20820</name>
</gene>
<dbReference type="InterPro" id="IPR051081">
    <property type="entry name" value="HTH_MetalResp_TranReg"/>
</dbReference>
<evidence type="ECO:0000256" key="3">
    <source>
        <dbReference type="ARBA" id="ARBA00023163"/>
    </source>
</evidence>
<dbReference type="EMBL" id="JAHQCR010000087">
    <property type="protein sequence ID" value="MBU9723867.1"/>
    <property type="molecule type" value="Genomic_DNA"/>
</dbReference>
<keyword evidence="3" id="KW-0804">Transcription</keyword>